<evidence type="ECO:0000313" key="4">
    <source>
        <dbReference type="EMBL" id="KER24483.1"/>
    </source>
</evidence>
<accession>A0A074ZBH5</accession>
<comment type="similarity">
    <text evidence="2">Belongs to the eukaryotic/archaeal RNase P protein component 3 family.</text>
</comment>
<dbReference type="GO" id="GO:0003723">
    <property type="term" value="F:RNA binding"/>
    <property type="evidence" value="ECO:0007669"/>
    <property type="project" value="TreeGrafter"/>
</dbReference>
<evidence type="ECO:0000313" key="5">
    <source>
        <dbReference type="Proteomes" id="UP000054324"/>
    </source>
</evidence>
<dbReference type="STRING" id="6198.A0A074ZBH5"/>
<dbReference type="PANTHER" id="PTHR13031:SF0">
    <property type="entry name" value="RIBONUCLEASE P PROTEIN SUBUNIT P30"/>
    <property type="match status" value="1"/>
</dbReference>
<dbReference type="InterPro" id="IPR002738">
    <property type="entry name" value="RNase_P_p30"/>
</dbReference>
<dbReference type="KEGG" id="ovi:T265_07850"/>
<dbReference type="SUPFAM" id="SSF89550">
    <property type="entry name" value="PHP domain-like"/>
    <property type="match status" value="1"/>
</dbReference>
<dbReference type="Gene3D" id="3.20.20.140">
    <property type="entry name" value="Metal-dependent hydrolases"/>
    <property type="match status" value="1"/>
</dbReference>
<dbReference type="GO" id="GO:0005634">
    <property type="term" value="C:nucleus"/>
    <property type="evidence" value="ECO:0007669"/>
    <property type="project" value="UniProtKB-SubCell"/>
</dbReference>
<organism evidence="4 5">
    <name type="scientific">Opisthorchis viverrini</name>
    <name type="common">Southeast Asian liver fluke</name>
    <dbReference type="NCBI Taxonomy" id="6198"/>
    <lineage>
        <taxon>Eukaryota</taxon>
        <taxon>Metazoa</taxon>
        <taxon>Spiralia</taxon>
        <taxon>Lophotrochozoa</taxon>
        <taxon>Platyhelminthes</taxon>
        <taxon>Trematoda</taxon>
        <taxon>Digenea</taxon>
        <taxon>Opisthorchiida</taxon>
        <taxon>Opisthorchiata</taxon>
        <taxon>Opisthorchiidae</taxon>
        <taxon>Opisthorchis</taxon>
    </lineage>
</organism>
<evidence type="ECO:0000256" key="2">
    <source>
        <dbReference type="ARBA" id="ARBA00007331"/>
    </source>
</evidence>
<dbReference type="RefSeq" id="XP_009171754.1">
    <property type="nucleotide sequence ID" value="XM_009173490.1"/>
</dbReference>
<dbReference type="EMBL" id="KL596808">
    <property type="protein sequence ID" value="KER24483.1"/>
    <property type="molecule type" value="Genomic_DNA"/>
</dbReference>
<dbReference type="InterPro" id="IPR016195">
    <property type="entry name" value="Pol/histidinol_Pase-like"/>
</dbReference>
<gene>
    <name evidence="4" type="ORF">T265_07850</name>
</gene>
<reference evidence="4 5" key="1">
    <citation type="submission" date="2013-11" db="EMBL/GenBank/DDBJ databases">
        <title>Opisthorchis viverrini - life in the bile duct.</title>
        <authorList>
            <person name="Young N.D."/>
            <person name="Nagarajan N."/>
            <person name="Lin S.J."/>
            <person name="Korhonen P.K."/>
            <person name="Jex A.R."/>
            <person name="Hall R.S."/>
            <person name="Safavi-Hemami H."/>
            <person name="Kaewkong W."/>
            <person name="Bertrand D."/>
            <person name="Gao S."/>
            <person name="Seet Q."/>
            <person name="Wongkham S."/>
            <person name="Teh B.T."/>
            <person name="Wongkham C."/>
            <person name="Intapan P.M."/>
            <person name="Maleewong W."/>
            <person name="Yang X."/>
            <person name="Hu M."/>
            <person name="Wang Z."/>
            <person name="Hofmann A."/>
            <person name="Sternberg P.W."/>
            <person name="Tan P."/>
            <person name="Wang J."/>
            <person name="Gasser R.B."/>
        </authorList>
    </citation>
    <scope>NUCLEOTIDE SEQUENCE [LARGE SCALE GENOMIC DNA]</scope>
</reference>
<comment type="subcellular location">
    <subcellularLocation>
        <location evidence="1">Nucleus</location>
    </subcellularLocation>
</comment>
<proteinExistence type="inferred from homology"/>
<dbReference type="CTD" id="20322029"/>
<name>A0A074ZBH5_OPIVI</name>
<dbReference type="Proteomes" id="UP000054324">
    <property type="component" value="Unassembled WGS sequence"/>
</dbReference>
<keyword evidence="3" id="KW-0819">tRNA processing</keyword>
<dbReference type="GO" id="GO:0008033">
    <property type="term" value="P:tRNA processing"/>
    <property type="evidence" value="ECO:0007669"/>
    <property type="project" value="UniProtKB-KW"/>
</dbReference>
<dbReference type="PANTHER" id="PTHR13031">
    <property type="entry name" value="RIBONUCLEASE P SUBUNIT P30"/>
    <property type="match status" value="1"/>
</dbReference>
<dbReference type="OrthoDB" id="17948at2759"/>
<evidence type="ECO:0000256" key="1">
    <source>
        <dbReference type="ARBA" id="ARBA00004123"/>
    </source>
</evidence>
<dbReference type="AlphaFoldDB" id="A0A074ZBH5"/>
<dbReference type="GeneID" id="20322029"/>
<keyword evidence="5" id="KW-1185">Reference proteome</keyword>
<sequence length="322" mass="35407">MDHKIFDLDVPLKTCTPQLLARILDAGYQCIALTQSVTIDDFNFSLTTDTNTIRKKTKEERQSMRNKLADQLKPPSSETLNNLLTDSHQYRATLWPPSVLCPPRLFKRLNLVCSEPSLAGLFFREFGETLNRFDIVSMCPSSSEALVFAYEQPGTFDLIAIDLDSQSDFRLSSKQYSLIQTRGLRLEFKLGPLLRPGSSGTTARSNLAFHFSSMFAGCRSSFSKCIVISSGATVGWEVRRPLAVVSILQSLGLQPKEWAHHALTSGPCAVLTHGLTRSRTAHGAAVILKLLSNPSVVSIGEAQDASEAGESPPPKKSCTRED</sequence>
<dbReference type="Pfam" id="PF01876">
    <property type="entry name" value="RNase_P_p30"/>
    <property type="match status" value="1"/>
</dbReference>
<protein>
    <submittedName>
        <fullName evidence="4">Uncharacterized protein</fullName>
    </submittedName>
</protein>
<evidence type="ECO:0000256" key="3">
    <source>
        <dbReference type="ARBA" id="ARBA00022694"/>
    </source>
</evidence>